<dbReference type="SUPFAM" id="SSF53850">
    <property type="entry name" value="Periplasmic binding protein-like II"/>
    <property type="match status" value="1"/>
</dbReference>
<dbReference type="FunFam" id="3.40.190.10:FF:000060">
    <property type="entry name" value="Glutamate receptor ionotropic, kainate 1"/>
    <property type="match status" value="1"/>
</dbReference>
<evidence type="ECO:0000256" key="4">
    <source>
        <dbReference type="ARBA" id="ARBA00022692"/>
    </source>
</evidence>
<keyword evidence="5" id="KW-0732">Signal</keyword>
<evidence type="ECO:0000256" key="1">
    <source>
        <dbReference type="ARBA" id="ARBA00008685"/>
    </source>
</evidence>
<keyword evidence="4 17" id="KW-0812">Transmembrane</keyword>
<dbReference type="InterPro" id="IPR015683">
    <property type="entry name" value="Ionotropic_Glu_rcpt"/>
</dbReference>
<feature type="domain" description="Ionotropic glutamate receptor C-terminal" evidence="18">
    <location>
        <begin position="51"/>
        <end position="247"/>
    </location>
</feature>
<dbReference type="AlphaFoldDB" id="L7MLB8"/>
<evidence type="ECO:0000256" key="15">
    <source>
        <dbReference type="ARBA" id="ARBA00034104"/>
    </source>
</evidence>
<dbReference type="Gene3D" id="1.10.287.70">
    <property type="match status" value="1"/>
</dbReference>
<dbReference type="InterPro" id="IPR001320">
    <property type="entry name" value="Iontro_rcpt_C"/>
</dbReference>
<keyword evidence="12" id="KW-0628">Postsynaptic cell membrane</keyword>
<keyword evidence="9 17" id="KW-0472">Membrane</keyword>
<feature type="transmembrane region" description="Helical" evidence="17">
    <location>
        <begin position="274"/>
        <end position="295"/>
    </location>
</feature>
<feature type="transmembrane region" description="Helical" evidence="17">
    <location>
        <begin position="53"/>
        <end position="72"/>
    </location>
</feature>
<proteinExistence type="evidence at transcript level"/>
<keyword evidence="6 17" id="KW-1133">Transmembrane helix</keyword>
<evidence type="ECO:0000256" key="13">
    <source>
        <dbReference type="ARBA" id="ARBA00023286"/>
    </source>
</evidence>
<evidence type="ECO:0000256" key="11">
    <source>
        <dbReference type="ARBA" id="ARBA00023180"/>
    </source>
</evidence>
<dbReference type="Pfam" id="PF00060">
    <property type="entry name" value="Lig_chan"/>
    <property type="match status" value="1"/>
</dbReference>
<keyword evidence="13" id="KW-1071">Ligand-gated ion channel</keyword>
<dbReference type="Gene3D" id="3.40.190.10">
    <property type="entry name" value="Periplasmic binding protein-like II"/>
    <property type="match status" value="1"/>
</dbReference>
<evidence type="ECO:0000256" key="14">
    <source>
        <dbReference type="ARBA" id="ARBA00023303"/>
    </source>
</evidence>
<evidence type="ECO:0000256" key="6">
    <source>
        <dbReference type="ARBA" id="ARBA00022989"/>
    </source>
</evidence>
<feature type="non-terminal residue" evidence="19">
    <location>
        <position position="1"/>
    </location>
</feature>
<name>L7MLB8_RHIPC</name>
<dbReference type="GO" id="GO:0045211">
    <property type="term" value="C:postsynaptic membrane"/>
    <property type="evidence" value="ECO:0007669"/>
    <property type="project" value="UniProtKB-SubCell"/>
</dbReference>
<keyword evidence="3" id="KW-1003">Cell membrane</keyword>
<evidence type="ECO:0000256" key="10">
    <source>
        <dbReference type="ARBA" id="ARBA00023170"/>
    </source>
</evidence>
<reference evidence="19" key="1">
    <citation type="submission" date="2012-11" db="EMBL/GenBank/DDBJ databases">
        <authorList>
            <person name="Lucero-Rivera Y.E."/>
            <person name="Tovar-Ramirez D."/>
        </authorList>
    </citation>
    <scope>NUCLEOTIDE SEQUENCE</scope>
    <source>
        <tissue evidence="19">Salivary gland</tissue>
    </source>
</reference>
<comment type="similarity">
    <text evidence="1">Belongs to the glutamate-gated ion channel (TC 1.A.10.1) family.</text>
</comment>
<sequence length="365" mass="41040">TVAHTFLSPFSAALWCAVVATVLASMLLLSLVGRMSPLEWRRISDSRLDTDYTLGNCFWMLFSGLTLQRVTLMPKAPSTVVAMVSWWLFSLVVMVAYASVLGEFIIRYRDRPTLDSLDDLLRQKEIKYGTLRQGSTHDFFKRSTFPQYMKLWQGIQSQGDEAFVDSYAEGLERVMGGSYALFMDSPALQYLESRYCEVEQVGEVIGSSGYAIALPKGSAFRSELSAAIIRLKSEGTLQLLRQHWWHERGAVNCPREQPVYRPTPFTVRFGRLSLVFVFLLLGLVITMLVMLFIFVRGHARKNLSAESMSAVWSTLVDELRAAMLCRKEKHPKEEEDETKDQAAAATPAAGQPQQPTITTPNDTAP</sequence>
<evidence type="ECO:0000256" key="7">
    <source>
        <dbReference type="ARBA" id="ARBA00023018"/>
    </source>
</evidence>
<keyword evidence="10 19" id="KW-0675">Receptor</keyword>
<evidence type="ECO:0000256" key="5">
    <source>
        <dbReference type="ARBA" id="ARBA00022729"/>
    </source>
</evidence>
<accession>L7MLB8</accession>
<evidence type="ECO:0000256" key="3">
    <source>
        <dbReference type="ARBA" id="ARBA00022475"/>
    </source>
</evidence>
<protein>
    <submittedName>
        <fullName evidence="19">Putative ionotropic glutamate receptor</fullName>
    </submittedName>
</protein>
<keyword evidence="8" id="KW-0406">Ion transport</keyword>
<feature type="transmembrane region" description="Helical" evidence="17">
    <location>
        <begin position="84"/>
        <end position="106"/>
    </location>
</feature>
<evidence type="ECO:0000313" key="19">
    <source>
        <dbReference type="EMBL" id="JAA64048.1"/>
    </source>
</evidence>
<dbReference type="EMBL" id="GACK01000986">
    <property type="protein sequence ID" value="JAA64048.1"/>
    <property type="molecule type" value="mRNA"/>
</dbReference>
<evidence type="ECO:0000259" key="18">
    <source>
        <dbReference type="SMART" id="SM00079"/>
    </source>
</evidence>
<feature type="region of interest" description="Disordered" evidence="16">
    <location>
        <begin position="326"/>
        <end position="365"/>
    </location>
</feature>
<keyword evidence="7" id="KW-0770">Synapse</keyword>
<keyword evidence="2" id="KW-0813">Transport</keyword>
<evidence type="ECO:0000256" key="2">
    <source>
        <dbReference type="ARBA" id="ARBA00022448"/>
    </source>
</evidence>
<feature type="compositionally biased region" description="Low complexity" evidence="16">
    <location>
        <begin position="341"/>
        <end position="365"/>
    </location>
</feature>
<comment type="subcellular location">
    <subcellularLocation>
        <location evidence="15">Postsynaptic cell membrane</location>
        <topology evidence="15">Multi-pass membrane protein</topology>
    </subcellularLocation>
</comment>
<evidence type="ECO:0000256" key="12">
    <source>
        <dbReference type="ARBA" id="ARBA00023257"/>
    </source>
</evidence>
<evidence type="ECO:0000256" key="17">
    <source>
        <dbReference type="SAM" id="Phobius"/>
    </source>
</evidence>
<keyword evidence="14" id="KW-0407">Ion channel</keyword>
<reference evidence="19" key="2">
    <citation type="journal article" date="2015" name="J. Proteomics">
        <title>Sexual differences in the sialomes of the zebra tick, Rhipicephalus pulchellus.</title>
        <authorList>
            <person name="Tan A.W."/>
            <person name="Francischetti I.M."/>
            <person name="Slovak M."/>
            <person name="Kini R.M."/>
            <person name="Ribeiro J.M."/>
        </authorList>
    </citation>
    <scope>NUCLEOTIDE SEQUENCE</scope>
    <source>
        <tissue evidence="19">Salivary gland</tissue>
    </source>
</reference>
<dbReference type="PANTHER" id="PTHR18966">
    <property type="entry name" value="IONOTROPIC GLUTAMATE RECEPTOR"/>
    <property type="match status" value="1"/>
</dbReference>
<feature type="transmembrane region" description="Helical" evidence="17">
    <location>
        <begin position="12"/>
        <end position="32"/>
    </location>
</feature>
<dbReference type="GO" id="GO:0015276">
    <property type="term" value="F:ligand-gated monoatomic ion channel activity"/>
    <property type="evidence" value="ECO:0007669"/>
    <property type="project" value="InterPro"/>
</dbReference>
<evidence type="ECO:0000256" key="8">
    <source>
        <dbReference type="ARBA" id="ARBA00023065"/>
    </source>
</evidence>
<organism evidence="19">
    <name type="scientific">Rhipicephalus pulchellus</name>
    <name type="common">Yellow backed tick</name>
    <name type="synonym">Dermacentor pulchellus</name>
    <dbReference type="NCBI Taxonomy" id="72859"/>
    <lineage>
        <taxon>Eukaryota</taxon>
        <taxon>Metazoa</taxon>
        <taxon>Ecdysozoa</taxon>
        <taxon>Arthropoda</taxon>
        <taxon>Chelicerata</taxon>
        <taxon>Arachnida</taxon>
        <taxon>Acari</taxon>
        <taxon>Parasitiformes</taxon>
        <taxon>Ixodida</taxon>
        <taxon>Ixodoidea</taxon>
        <taxon>Ixodidae</taxon>
        <taxon>Rhipicephalinae</taxon>
        <taxon>Rhipicephalus</taxon>
        <taxon>Rhipicephalus</taxon>
    </lineage>
</organism>
<evidence type="ECO:0000256" key="16">
    <source>
        <dbReference type="SAM" id="MobiDB-lite"/>
    </source>
</evidence>
<keyword evidence="11" id="KW-0325">Glycoprotein</keyword>
<dbReference type="SMART" id="SM00079">
    <property type="entry name" value="PBPe"/>
    <property type="match status" value="1"/>
</dbReference>
<evidence type="ECO:0000256" key="9">
    <source>
        <dbReference type="ARBA" id="ARBA00023136"/>
    </source>
</evidence>